<gene>
    <name evidence="2" type="ORF">L9F63_008329</name>
</gene>
<dbReference type="AlphaFoldDB" id="A0AAD7Z5E2"/>
<feature type="non-terminal residue" evidence="2">
    <location>
        <position position="64"/>
    </location>
</feature>
<evidence type="ECO:0000256" key="1">
    <source>
        <dbReference type="SAM" id="MobiDB-lite"/>
    </source>
</evidence>
<protein>
    <submittedName>
        <fullName evidence="2">Uncharacterized protein</fullName>
    </submittedName>
</protein>
<dbReference type="EMBL" id="JASPKZ010010283">
    <property type="protein sequence ID" value="KAJ9574505.1"/>
    <property type="molecule type" value="Genomic_DNA"/>
</dbReference>
<feature type="region of interest" description="Disordered" evidence="1">
    <location>
        <begin position="1"/>
        <end position="26"/>
    </location>
</feature>
<organism evidence="2 3">
    <name type="scientific">Diploptera punctata</name>
    <name type="common">Pacific beetle cockroach</name>
    <dbReference type="NCBI Taxonomy" id="6984"/>
    <lineage>
        <taxon>Eukaryota</taxon>
        <taxon>Metazoa</taxon>
        <taxon>Ecdysozoa</taxon>
        <taxon>Arthropoda</taxon>
        <taxon>Hexapoda</taxon>
        <taxon>Insecta</taxon>
        <taxon>Pterygota</taxon>
        <taxon>Neoptera</taxon>
        <taxon>Polyneoptera</taxon>
        <taxon>Dictyoptera</taxon>
        <taxon>Blattodea</taxon>
        <taxon>Blaberoidea</taxon>
        <taxon>Blaberidae</taxon>
        <taxon>Diplopterinae</taxon>
        <taxon>Diploptera</taxon>
    </lineage>
</organism>
<comment type="caution">
    <text evidence="2">The sequence shown here is derived from an EMBL/GenBank/DDBJ whole genome shotgun (WGS) entry which is preliminary data.</text>
</comment>
<reference evidence="2" key="1">
    <citation type="journal article" date="2023" name="IScience">
        <title>Live-bearing cockroach genome reveals convergent evolutionary mechanisms linked to viviparity in insects and beyond.</title>
        <authorList>
            <person name="Fouks B."/>
            <person name="Harrison M.C."/>
            <person name="Mikhailova A.A."/>
            <person name="Marchal E."/>
            <person name="English S."/>
            <person name="Carruthers M."/>
            <person name="Jennings E.C."/>
            <person name="Chiamaka E.L."/>
            <person name="Frigard R.A."/>
            <person name="Pippel M."/>
            <person name="Attardo G.M."/>
            <person name="Benoit J.B."/>
            <person name="Bornberg-Bauer E."/>
            <person name="Tobe S.S."/>
        </authorList>
    </citation>
    <scope>NUCLEOTIDE SEQUENCE</scope>
    <source>
        <strain evidence="2">Stay&amp;Tobe</strain>
    </source>
</reference>
<name>A0AAD7Z5E2_DIPPU</name>
<feature type="non-terminal residue" evidence="2">
    <location>
        <position position="1"/>
    </location>
</feature>
<feature type="compositionally biased region" description="Basic and acidic residues" evidence="1">
    <location>
        <begin position="1"/>
        <end position="10"/>
    </location>
</feature>
<sequence>TLTGRSERQRRMNNIPGYETNTPNCSSLHTRKRGLARGLPIVLLSINGNSKIILRLSVKTAKDP</sequence>
<accession>A0AAD7Z5E2</accession>
<keyword evidence="3" id="KW-1185">Reference proteome</keyword>
<evidence type="ECO:0000313" key="2">
    <source>
        <dbReference type="EMBL" id="KAJ9574505.1"/>
    </source>
</evidence>
<proteinExistence type="predicted"/>
<evidence type="ECO:0000313" key="3">
    <source>
        <dbReference type="Proteomes" id="UP001233999"/>
    </source>
</evidence>
<reference evidence="2" key="2">
    <citation type="submission" date="2023-05" db="EMBL/GenBank/DDBJ databases">
        <authorList>
            <person name="Fouks B."/>
        </authorList>
    </citation>
    <scope>NUCLEOTIDE SEQUENCE</scope>
    <source>
        <strain evidence="2">Stay&amp;Tobe</strain>
        <tissue evidence="2">Testes</tissue>
    </source>
</reference>
<dbReference type="Proteomes" id="UP001233999">
    <property type="component" value="Unassembled WGS sequence"/>
</dbReference>